<keyword evidence="2" id="KW-0238">DNA-binding</keyword>
<dbReference type="PANTHER" id="PTHR43537:SF20">
    <property type="entry name" value="HTH-TYPE TRANSCRIPTIONAL REPRESSOR GLAR"/>
    <property type="match status" value="1"/>
</dbReference>
<evidence type="ECO:0000313" key="6">
    <source>
        <dbReference type="Proteomes" id="UP000297966"/>
    </source>
</evidence>
<protein>
    <submittedName>
        <fullName evidence="5">FCD domain-containing protein</fullName>
    </submittedName>
</protein>
<dbReference type="EMBL" id="SPQT01000003">
    <property type="protein sequence ID" value="TFV49274.1"/>
    <property type="molecule type" value="Genomic_DNA"/>
</dbReference>
<reference evidence="5 6" key="1">
    <citation type="submission" date="2019-03" db="EMBL/GenBank/DDBJ databases">
        <title>Bradyrhizobium diversity isolated from nodules of Chamaecrista fasciculata.</title>
        <authorList>
            <person name="Klepa M.S."/>
            <person name="Urquiaga M.O."/>
            <person name="Hungria M."/>
            <person name="Delamuta J.R."/>
        </authorList>
    </citation>
    <scope>NUCLEOTIDE SEQUENCE [LARGE SCALE GENOMIC DNA]</scope>
    <source>
        <strain evidence="5 6">CNPSo 3448</strain>
    </source>
</reference>
<keyword evidence="6" id="KW-1185">Reference proteome</keyword>
<organism evidence="5 6">
    <name type="scientific">Bradyrhizobium niftali</name>
    <dbReference type="NCBI Taxonomy" id="2560055"/>
    <lineage>
        <taxon>Bacteria</taxon>
        <taxon>Pseudomonadati</taxon>
        <taxon>Pseudomonadota</taxon>
        <taxon>Alphaproteobacteria</taxon>
        <taxon>Hyphomicrobiales</taxon>
        <taxon>Nitrobacteraceae</taxon>
        <taxon>Bradyrhizobium</taxon>
    </lineage>
</organism>
<dbReference type="InterPro" id="IPR036388">
    <property type="entry name" value="WH-like_DNA-bd_sf"/>
</dbReference>
<dbReference type="OrthoDB" id="8680240at2"/>
<dbReference type="SUPFAM" id="SSF48008">
    <property type="entry name" value="GntR ligand-binding domain-like"/>
    <property type="match status" value="1"/>
</dbReference>
<dbReference type="SMART" id="SM00895">
    <property type="entry name" value="FCD"/>
    <property type="match status" value="1"/>
</dbReference>
<evidence type="ECO:0000256" key="1">
    <source>
        <dbReference type="ARBA" id="ARBA00023015"/>
    </source>
</evidence>
<evidence type="ECO:0000259" key="4">
    <source>
        <dbReference type="PROSITE" id="PS50949"/>
    </source>
</evidence>
<evidence type="ECO:0000256" key="3">
    <source>
        <dbReference type="ARBA" id="ARBA00023163"/>
    </source>
</evidence>
<dbReference type="Gene3D" id="1.20.120.530">
    <property type="entry name" value="GntR ligand-binding domain-like"/>
    <property type="match status" value="1"/>
</dbReference>
<dbReference type="SMART" id="SM00345">
    <property type="entry name" value="HTH_GNTR"/>
    <property type="match status" value="1"/>
</dbReference>
<sequence length="226" mass="25039">MGRMPQDATSLTVSAYVRLRSDILAGRLPADGKLKIQDLAQYLGVSPSVVREALSRLSAEALVIAEPQRGFRVAPINAADVSDLTAVRIDIELKCMHRAMKLGGLKWEAAIVAADHELSHTPHDIRDLGDDWMIAHAKFHAALVAACDSPWLLRIRDQLFVQGERYRRINVRMSRADRDLRAEHSALAQAILGRDVKLATDLMTEHLRLTEVLTLQSLKLQDAAVA</sequence>
<dbReference type="InterPro" id="IPR036390">
    <property type="entry name" value="WH_DNA-bd_sf"/>
</dbReference>
<dbReference type="PROSITE" id="PS50949">
    <property type="entry name" value="HTH_GNTR"/>
    <property type="match status" value="1"/>
</dbReference>
<dbReference type="PANTHER" id="PTHR43537">
    <property type="entry name" value="TRANSCRIPTIONAL REGULATOR, GNTR FAMILY"/>
    <property type="match status" value="1"/>
</dbReference>
<evidence type="ECO:0000313" key="5">
    <source>
        <dbReference type="EMBL" id="TFV49274.1"/>
    </source>
</evidence>
<name>A0A4Y9M271_9BRAD</name>
<comment type="caution">
    <text evidence="5">The sequence shown here is derived from an EMBL/GenBank/DDBJ whole genome shotgun (WGS) entry which is preliminary data.</text>
</comment>
<evidence type="ECO:0000256" key="2">
    <source>
        <dbReference type="ARBA" id="ARBA00023125"/>
    </source>
</evidence>
<proteinExistence type="predicted"/>
<feature type="domain" description="HTH gntR-type" evidence="4">
    <location>
        <begin position="9"/>
        <end position="76"/>
    </location>
</feature>
<gene>
    <name evidence="5" type="ORF">E4K65_10240</name>
</gene>
<dbReference type="AlphaFoldDB" id="A0A4Y9M271"/>
<keyword evidence="1" id="KW-0805">Transcription regulation</keyword>
<dbReference type="GO" id="GO:0003700">
    <property type="term" value="F:DNA-binding transcription factor activity"/>
    <property type="evidence" value="ECO:0007669"/>
    <property type="project" value="InterPro"/>
</dbReference>
<dbReference type="InterPro" id="IPR008920">
    <property type="entry name" value="TF_FadR/GntR_C"/>
</dbReference>
<dbReference type="Pfam" id="PF00392">
    <property type="entry name" value="GntR"/>
    <property type="match status" value="1"/>
</dbReference>
<dbReference type="InterPro" id="IPR000524">
    <property type="entry name" value="Tscrpt_reg_HTH_GntR"/>
</dbReference>
<dbReference type="Gene3D" id="1.10.10.10">
    <property type="entry name" value="Winged helix-like DNA-binding domain superfamily/Winged helix DNA-binding domain"/>
    <property type="match status" value="1"/>
</dbReference>
<keyword evidence="3" id="KW-0804">Transcription</keyword>
<dbReference type="Pfam" id="PF07729">
    <property type="entry name" value="FCD"/>
    <property type="match status" value="1"/>
</dbReference>
<dbReference type="CDD" id="cd07377">
    <property type="entry name" value="WHTH_GntR"/>
    <property type="match status" value="1"/>
</dbReference>
<accession>A0A4Y9M271</accession>
<dbReference type="InterPro" id="IPR011711">
    <property type="entry name" value="GntR_C"/>
</dbReference>
<dbReference type="Proteomes" id="UP000297966">
    <property type="component" value="Unassembled WGS sequence"/>
</dbReference>
<dbReference type="SUPFAM" id="SSF46785">
    <property type="entry name" value="Winged helix' DNA-binding domain"/>
    <property type="match status" value="1"/>
</dbReference>
<dbReference type="GO" id="GO:0003677">
    <property type="term" value="F:DNA binding"/>
    <property type="evidence" value="ECO:0007669"/>
    <property type="project" value="UniProtKB-KW"/>
</dbReference>